<dbReference type="AlphaFoldDB" id="A0A8S4EUQ3"/>
<evidence type="ECO:0000256" key="9">
    <source>
        <dbReference type="PIRSR" id="PIRSR036696-1"/>
    </source>
</evidence>
<feature type="binding site" evidence="10">
    <location>
        <position position="134"/>
    </location>
    <ligand>
        <name>Zn(2+)</name>
        <dbReference type="ChEBI" id="CHEBI:29105"/>
        <label>2</label>
    </ligand>
</feature>
<dbReference type="SUPFAM" id="SSF55031">
    <property type="entry name" value="Bacterial exopeptidase dimerisation domain"/>
    <property type="match status" value="1"/>
</dbReference>
<feature type="binding site" evidence="10">
    <location>
        <position position="169"/>
    </location>
    <ligand>
        <name>Zn(2+)</name>
        <dbReference type="ChEBI" id="CHEBI:29105"/>
        <label>2</label>
    </ligand>
</feature>
<evidence type="ECO:0000256" key="7">
    <source>
        <dbReference type="ARBA" id="ARBA00022833"/>
    </source>
</evidence>
<reference evidence="13" key="1">
    <citation type="submission" date="2020-11" db="EMBL/GenBank/DDBJ databases">
        <authorList>
            <person name="Whiteford S."/>
        </authorList>
    </citation>
    <scope>NUCLEOTIDE SEQUENCE</scope>
</reference>
<dbReference type="PANTHER" id="PTHR45892:SF1">
    <property type="entry name" value="AMINOACYLASE-1"/>
    <property type="match status" value="1"/>
</dbReference>
<evidence type="ECO:0000256" key="3">
    <source>
        <dbReference type="ARBA" id="ARBA00011913"/>
    </source>
</evidence>
<name>A0A8S4EUQ3_PLUXY</name>
<dbReference type="GO" id="GO:0006520">
    <property type="term" value="P:amino acid metabolic process"/>
    <property type="evidence" value="ECO:0007669"/>
    <property type="project" value="InterPro"/>
</dbReference>
<dbReference type="InterPro" id="IPR052083">
    <property type="entry name" value="Aminoacylase-1_M20A"/>
</dbReference>
<dbReference type="Pfam" id="PF01546">
    <property type="entry name" value="Peptidase_M20"/>
    <property type="match status" value="1"/>
</dbReference>
<dbReference type="PROSITE" id="PS00759">
    <property type="entry name" value="ARGE_DAPE_CPG2_2"/>
    <property type="match status" value="1"/>
</dbReference>
<feature type="binding site" evidence="10">
    <location>
        <position position="196"/>
    </location>
    <ligand>
        <name>Zn(2+)</name>
        <dbReference type="ChEBI" id="CHEBI:29105"/>
        <label>1</label>
    </ligand>
</feature>
<feature type="chain" id="PRO_5035844976" description="N-acyl-aliphatic-L-amino acid amidohydrolase" evidence="11">
    <location>
        <begin position="25"/>
        <end position="444"/>
    </location>
</feature>
<keyword evidence="6" id="KW-0378">Hydrolase</keyword>
<dbReference type="SUPFAM" id="SSF53187">
    <property type="entry name" value="Zn-dependent exopeptidases"/>
    <property type="match status" value="1"/>
</dbReference>
<dbReference type="InterPro" id="IPR001261">
    <property type="entry name" value="ArgE/DapE_CS"/>
</dbReference>
<accession>A0A8S4EUQ3</accession>
<dbReference type="InterPro" id="IPR011650">
    <property type="entry name" value="Peptidase_M20_dimer"/>
</dbReference>
<dbReference type="Proteomes" id="UP000653454">
    <property type="component" value="Unassembled WGS sequence"/>
</dbReference>
<evidence type="ECO:0000256" key="10">
    <source>
        <dbReference type="PIRSR" id="PIRSR036696-2"/>
    </source>
</evidence>
<organism evidence="13 14">
    <name type="scientific">Plutella xylostella</name>
    <name type="common">Diamondback moth</name>
    <name type="synonym">Plutella maculipennis</name>
    <dbReference type="NCBI Taxonomy" id="51655"/>
    <lineage>
        <taxon>Eukaryota</taxon>
        <taxon>Metazoa</taxon>
        <taxon>Ecdysozoa</taxon>
        <taxon>Arthropoda</taxon>
        <taxon>Hexapoda</taxon>
        <taxon>Insecta</taxon>
        <taxon>Pterygota</taxon>
        <taxon>Neoptera</taxon>
        <taxon>Endopterygota</taxon>
        <taxon>Lepidoptera</taxon>
        <taxon>Glossata</taxon>
        <taxon>Ditrysia</taxon>
        <taxon>Yponomeutoidea</taxon>
        <taxon>Plutellidae</taxon>
        <taxon>Plutella</taxon>
    </lineage>
</organism>
<dbReference type="EC" id="3.5.1.14" evidence="3"/>
<comment type="subcellular location">
    <subcellularLocation>
        <location evidence="1">Cytoplasm</location>
    </subcellularLocation>
</comment>
<evidence type="ECO:0000313" key="14">
    <source>
        <dbReference type="Proteomes" id="UP000653454"/>
    </source>
</evidence>
<keyword evidence="11" id="KW-0732">Signal</keyword>
<comment type="caution">
    <text evidence="13">The sequence shown here is derived from an EMBL/GenBank/DDBJ whole genome shotgun (WGS) entry which is preliminary data.</text>
</comment>
<feature type="active site" evidence="9">
    <location>
        <position position="103"/>
    </location>
</feature>
<dbReference type="NCBIfam" id="TIGR01880">
    <property type="entry name" value="Ac-peptdase-euk"/>
    <property type="match status" value="1"/>
</dbReference>
<dbReference type="InterPro" id="IPR010159">
    <property type="entry name" value="N-acyl_aa_amidohydrolase"/>
</dbReference>
<dbReference type="PANTHER" id="PTHR45892">
    <property type="entry name" value="AMINOACYLASE-1"/>
    <property type="match status" value="1"/>
</dbReference>
<feature type="binding site" evidence="10">
    <location>
        <position position="134"/>
    </location>
    <ligand>
        <name>Zn(2+)</name>
        <dbReference type="ChEBI" id="CHEBI:29105"/>
        <label>1</label>
    </ligand>
</feature>
<dbReference type="InterPro" id="IPR002933">
    <property type="entry name" value="Peptidase_M20"/>
</dbReference>
<feature type="active site" description="Proton acceptor" evidence="9">
    <location>
        <position position="168"/>
    </location>
</feature>
<dbReference type="GO" id="GO:0005737">
    <property type="term" value="C:cytoplasm"/>
    <property type="evidence" value="ECO:0007669"/>
    <property type="project" value="UniProtKB-SubCell"/>
</dbReference>
<evidence type="ECO:0000256" key="4">
    <source>
        <dbReference type="ARBA" id="ARBA00022490"/>
    </source>
</evidence>
<gene>
    <name evidence="13" type="ORF">PLXY2_LOCUS6698</name>
</gene>
<dbReference type="Gene3D" id="3.30.70.360">
    <property type="match status" value="1"/>
</dbReference>
<dbReference type="Pfam" id="PF07687">
    <property type="entry name" value="M20_dimer"/>
    <property type="match status" value="1"/>
</dbReference>
<protein>
    <recommendedName>
        <fullName evidence="3">N-acyl-aliphatic-L-amino acid amidohydrolase</fullName>
        <ecNumber evidence="3">3.5.1.14</ecNumber>
    </recommendedName>
    <alternativeName>
        <fullName evidence="8">N-acyl-L-amino-acid amidohydrolase</fullName>
    </alternativeName>
</protein>
<evidence type="ECO:0000256" key="2">
    <source>
        <dbReference type="ARBA" id="ARBA00006247"/>
    </source>
</evidence>
<feature type="binding site" evidence="10">
    <location>
        <position position="396"/>
    </location>
    <ligand>
        <name>Zn(2+)</name>
        <dbReference type="ChEBI" id="CHEBI:29105"/>
        <label>2</label>
    </ligand>
</feature>
<keyword evidence="14" id="KW-1185">Reference proteome</keyword>
<feature type="signal peptide" evidence="11">
    <location>
        <begin position="1"/>
        <end position="24"/>
    </location>
</feature>
<evidence type="ECO:0000256" key="11">
    <source>
        <dbReference type="SAM" id="SignalP"/>
    </source>
</evidence>
<dbReference type="GO" id="GO:0046872">
    <property type="term" value="F:metal ion binding"/>
    <property type="evidence" value="ECO:0007669"/>
    <property type="project" value="UniProtKB-KW"/>
</dbReference>
<dbReference type="Gene3D" id="1.10.150.900">
    <property type="match status" value="1"/>
</dbReference>
<evidence type="ECO:0000256" key="8">
    <source>
        <dbReference type="ARBA" id="ARBA00029656"/>
    </source>
</evidence>
<dbReference type="InterPro" id="IPR036264">
    <property type="entry name" value="Bact_exopeptidase_dim_dom"/>
</dbReference>
<proteinExistence type="inferred from homology"/>
<comment type="similarity">
    <text evidence="2">Belongs to the peptidase M20A family.</text>
</comment>
<dbReference type="Gene3D" id="3.40.630.10">
    <property type="entry name" value="Zn peptidases"/>
    <property type="match status" value="1"/>
</dbReference>
<evidence type="ECO:0000256" key="1">
    <source>
        <dbReference type="ARBA" id="ARBA00004496"/>
    </source>
</evidence>
<dbReference type="EMBL" id="CAJHNJ030000022">
    <property type="protein sequence ID" value="CAG9119362.1"/>
    <property type="molecule type" value="Genomic_DNA"/>
</dbReference>
<evidence type="ECO:0000259" key="12">
    <source>
        <dbReference type="Pfam" id="PF07687"/>
    </source>
</evidence>
<comment type="cofactor">
    <cofactor evidence="10">
        <name>Zn(2+)</name>
        <dbReference type="ChEBI" id="CHEBI:29105"/>
    </cofactor>
    <text evidence="10">Binds 2 Zn(2+) ions per subunit.</text>
</comment>
<sequence length="444" mass="49059">MTKIWSLVSCHILIIFLNTSASSASVDYSSDPYVQLFQQYLRINTTTTISDLTPAVQFWQELASSQDLELQKHEYVPGYPVLVIKWPGVDPSLPSIVLNSHMDVVPVNEAEWKYPPFAATLDSDGVIWGRGTQDMKSVSIQYFLAMKELKQNNVTLLRDVYMTLMPDEEVGSVSGLRLFKESPEFTALNVGCVMDEGAAAPLPVYGMFYQDKAIWQIEVTCYGEAGHSATFPASNTTATGKCRYVIDKFLNYRDQQHAISETATLLKSGLFTAINLNKIRAGTANNVVPQSVSLVFDIRLATELNTTAFELQMNSWLAEAGSGINMTFLQKNKQSARTVVSKKNPYYVAIQSAASNLGITIVPIVSPGSTDARHLRLQDVPAFGFSPLANTPTLLHTDNERLNVTTFLNGIEIYKEIITSLANIPASKTNKLDVQSLVVQSEFN</sequence>
<dbReference type="GO" id="GO:0004046">
    <property type="term" value="F:aminoacylase activity"/>
    <property type="evidence" value="ECO:0007669"/>
    <property type="project" value="UniProtKB-EC"/>
</dbReference>
<dbReference type="PIRSF" id="PIRSF036696">
    <property type="entry name" value="ACY-1"/>
    <property type="match status" value="1"/>
</dbReference>
<feature type="domain" description="Peptidase M20 dimerisation" evidence="12">
    <location>
        <begin position="212"/>
        <end position="320"/>
    </location>
</feature>
<keyword evidence="5 10" id="KW-0479">Metal-binding</keyword>
<feature type="binding site" evidence="10">
    <location>
        <position position="101"/>
    </location>
    <ligand>
        <name>Zn(2+)</name>
        <dbReference type="ChEBI" id="CHEBI:29105"/>
        <label>1</label>
    </ligand>
</feature>
<evidence type="ECO:0000256" key="5">
    <source>
        <dbReference type="ARBA" id="ARBA00022723"/>
    </source>
</evidence>
<keyword evidence="4" id="KW-0963">Cytoplasm</keyword>
<evidence type="ECO:0000256" key="6">
    <source>
        <dbReference type="ARBA" id="ARBA00022801"/>
    </source>
</evidence>
<keyword evidence="7 10" id="KW-0862">Zinc</keyword>
<evidence type="ECO:0000313" key="13">
    <source>
        <dbReference type="EMBL" id="CAG9119362.1"/>
    </source>
</evidence>